<dbReference type="Proteomes" id="UP000059672">
    <property type="component" value="Chromosome"/>
</dbReference>
<reference evidence="1 2" key="2">
    <citation type="journal article" date="2016" name="Int. J. Syst. Evol. Microbiol.">
        <title>Lutibacter profundi sp. nov., isolated from a deep-sea hydrothermal system on the Arctic Mid-Ocean Ridge and emended description of the genus Lutibacter.</title>
        <authorList>
            <person name="Le Moine Bauer S."/>
            <person name="Roalkvam I."/>
            <person name="Steen I.H."/>
            <person name="Dahle H."/>
        </authorList>
    </citation>
    <scope>NUCLEOTIDE SEQUENCE [LARGE SCALE GENOMIC DNA]</scope>
    <source>
        <strain evidence="1 2">LP1</strain>
    </source>
</reference>
<dbReference type="AlphaFoldDB" id="A0A0X8G813"/>
<keyword evidence="2" id="KW-1185">Reference proteome</keyword>
<dbReference type="STRING" id="1622118.Lupro_11140"/>
<evidence type="ECO:0000313" key="2">
    <source>
        <dbReference type="Proteomes" id="UP000059672"/>
    </source>
</evidence>
<dbReference type="KEGG" id="lut:Lupro_11140"/>
<protein>
    <recommendedName>
        <fullName evidence="3">Lipid/polyisoprenoid-binding YceI-like domain-containing protein</fullName>
    </recommendedName>
</protein>
<organism evidence="1 2">
    <name type="scientific">Lutibacter profundi</name>
    <dbReference type="NCBI Taxonomy" id="1622118"/>
    <lineage>
        <taxon>Bacteria</taxon>
        <taxon>Pseudomonadati</taxon>
        <taxon>Bacteroidota</taxon>
        <taxon>Flavobacteriia</taxon>
        <taxon>Flavobacteriales</taxon>
        <taxon>Flavobacteriaceae</taxon>
        <taxon>Lutibacter</taxon>
    </lineage>
</organism>
<sequence length="163" mass="18752">MVHSQTTYMTKKGHLKMVGRVNDKPVIAESHKLSVFLDYKTKQIKGTLDLKSLVSKIPELKNYLKEQQQPLMVYFSGTIPSDDFMSQPHQPLIFNWEVTVAFQNKKFKVILKTTLQHIEEGSVFSCRLNAMGNVNTDIIGLNKIIPDLDKTIEIQFIQFILRV</sequence>
<evidence type="ECO:0008006" key="3">
    <source>
        <dbReference type="Google" id="ProtNLM"/>
    </source>
</evidence>
<proteinExistence type="predicted"/>
<dbReference type="EMBL" id="CP013355">
    <property type="protein sequence ID" value="AMC11790.1"/>
    <property type="molecule type" value="Genomic_DNA"/>
</dbReference>
<reference evidence="2" key="1">
    <citation type="submission" date="2015-12" db="EMBL/GenBank/DDBJ databases">
        <title>Complete genome sequence of Lutibacter profundus strain LP1.</title>
        <authorList>
            <person name="Wissuwa J."/>
            <person name="Le Moine Bauer S."/>
            <person name="Stokke R."/>
            <person name="Dahle H."/>
            <person name="Steen I.H."/>
        </authorList>
    </citation>
    <scope>NUCLEOTIDE SEQUENCE [LARGE SCALE GENOMIC DNA]</scope>
    <source>
        <strain evidence="2">LP1</strain>
    </source>
</reference>
<evidence type="ECO:0000313" key="1">
    <source>
        <dbReference type="EMBL" id="AMC11790.1"/>
    </source>
</evidence>
<name>A0A0X8G813_9FLAO</name>
<gene>
    <name evidence="1" type="ORF">Lupro_11140</name>
</gene>
<accession>A0A0X8G813</accession>